<evidence type="ECO:0000313" key="10">
    <source>
        <dbReference type="EMBL" id="PIS40857.1"/>
    </source>
</evidence>
<comment type="cofactor">
    <cofactor evidence="7 8">
        <name>Mg(2+)</name>
        <dbReference type="ChEBI" id="CHEBI:18420"/>
    </cofactor>
    <text evidence="7 8">Binds 3 Mg(2+) ions per subunit.</text>
</comment>
<keyword evidence="4 7" id="KW-0067">ATP-binding</keyword>
<name>A0A2H0YQT5_9BACT</name>
<keyword evidence="3 7" id="KW-0547">Nucleotide-binding</keyword>
<dbReference type="Pfam" id="PF01336">
    <property type="entry name" value="tRNA_anti-codon"/>
    <property type="match status" value="1"/>
</dbReference>
<dbReference type="AlphaFoldDB" id="A0A2H0YQT5"/>
<evidence type="ECO:0000256" key="4">
    <source>
        <dbReference type="ARBA" id="ARBA00022840"/>
    </source>
</evidence>
<comment type="similarity">
    <text evidence="7">Belongs to the class-II aminoacyl-tRNA synthetase family.</text>
</comment>
<dbReference type="PRINTS" id="PR00982">
    <property type="entry name" value="TRNASYNTHLYS"/>
</dbReference>
<dbReference type="NCBIfam" id="NF001756">
    <property type="entry name" value="PRK00484.1"/>
    <property type="match status" value="1"/>
</dbReference>
<dbReference type="InterPro" id="IPR002313">
    <property type="entry name" value="Lys-tRNA-ligase_II"/>
</dbReference>
<dbReference type="GO" id="GO:0005829">
    <property type="term" value="C:cytosol"/>
    <property type="evidence" value="ECO:0007669"/>
    <property type="project" value="TreeGrafter"/>
</dbReference>
<dbReference type="InterPro" id="IPR004364">
    <property type="entry name" value="Aa-tRNA-synt_II"/>
</dbReference>
<dbReference type="Proteomes" id="UP000236845">
    <property type="component" value="Unassembled WGS sequence"/>
</dbReference>
<evidence type="ECO:0000256" key="3">
    <source>
        <dbReference type="ARBA" id="ARBA00022741"/>
    </source>
</evidence>
<protein>
    <recommendedName>
        <fullName evidence="7">Lysine--tRNA ligase</fullName>
        <ecNumber evidence="7">6.1.1.6</ecNumber>
    </recommendedName>
    <alternativeName>
        <fullName evidence="7">Lysyl-tRNA synthetase</fullName>
        <shortName evidence="7">LysRS</shortName>
    </alternativeName>
</protein>
<dbReference type="NCBIfam" id="TIGR00499">
    <property type="entry name" value="lysS_bact"/>
    <property type="match status" value="1"/>
</dbReference>
<dbReference type="InterPro" id="IPR006195">
    <property type="entry name" value="aa-tRNA-synth_II"/>
</dbReference>
<evidence type="ECO:0000256" key="6">
    <source>
        <dbReference type="ARBA" id="ARBA00048573"/>
    </source>
</evidence>
<comment type="subunit">
    <text evidence="7">Homodimer.</text>
</comment>
<comment type="caution">
    <text evidence="10">The sequence shown here is derived from an EMBL/GenBank/DDBJ whole genome shotgun (WGS) entry which is preliminary data.</text>
</comment>
<dbReference type="SUPFAM" id="SSF50249">
    <property type="entry name" value="Nucleic acid-binding proteins"/>
    <property type="match status" value="1"/>
</dbReference>
<organism evidence="10 11">
    <name type="scientific">Candidatus Kerfeldbacteria bacterium CG08_land_8_20_14_0_20_43_14</name>
    <dbReference type="NCBI Taxonomy" id="2014246"/>
    <lineage>
        <taxon>Bacteria</taxon>
        <taxon>Candidatus Kerfeldiibacteriota</taxon>
    </lineage>
</organism>
<comment type="catalytic activity">
    <reaction evidence="6 7 8">
        <text>tRNA(Lys) + L-lysine + ATP = L-lysyl-tRNA(Lys) + AMP + diphosphate</text>
        <dbReference type="Rhea" id="RHEA:20792"/>
        <dbReference type="Rhea" id="RHEA-COMP:9696"/>
        <dbReference type="Rhea" id="RHEA-COMP:9697"/>
        <dbReference type="ChEBI" id="CHEBI:30616"/>
        <dbReference type="ChEBI" id="CHEBI:32551"/>
        <dbReference type="ChEBI" id="CHEBI:33019"/>
        <dbReference type="ChEBI" id="CHEBI:78442"/>
        <dbReference type="ChEBI" id="CHEBI:78529"/>
        <dbReference type="ChEBI" id="CHEBI:456215"/>
        <dbReference type="EC" id="6.1.1.6"/>
    </reaction>
</comment>
<dbReference type="InterPro" id="IPR045864">
    <property type="entry name" value="aa-tRNA-synth_II/BPL/LPL"/>
</dbReference>
<dbReference type="GO" id="GO:0004824">
    <property type="term" value="F:lysine-tRNA ligase activity"/>
    <property type="evidence" value="ECO:0007669"/>
    <property type="project" value="UniProtKB-UniRule"/>
</dbReference>
<proteinExistence type="inferred from homology"/>
<keyword evidence="1 7" id="KW-0436">Ligase</keyword>
<dbReference type="InterPro" id="IPR012340">
    <property type="entry name" value="NA-bd_OB-fold"/>
</dbReference>
<comment type="subcellular location">
    <subcellularLocation>
        <location evidence="7">Cytoplasm</location>
    </subcellularLocation>
</comment>
<dbReference type="GO" id="GO:0005524">
    <property type="term" value="F:ATP binding"/>
    <property type="evidence" value="ECO:0007669"/>
    <property type="project" value="UniProtKB-UniRule"/>
</dbReference>
<dbReference type="Gene3D" id="2.40.50.140">
    <property type="entry name" value="Nucleic acid-binding proteins"/>
    <property type="match status" value="1"/>
</dbReference>
<dbReference type="GO" id="GO:0006430">
    <property type="term" value="P:lysyl-tRNA aminoacylation"/>
    <property type="evidence" value="ECO:0007669"/>
    <property type="project" value="UniProtKB-UniRule"/>
</dbReference>
<dbReference type="PANTHER" id="PTHR42918">
    <property type="entry name" value="LYSYL-TRNA SYNTHETASE"/>
    <property type="match status" value="1"/>
</dbReference>
<sequence>MEYDINDEKTVRLKRLEELKMAGINPYPSKSNRSSTARELEASFQVGKKSIVLAGRVRGLRSHGGSTFLDLQDSTGNFQIFCGKNEIGETYDTLVVRLDIGDIIEVSGETFLTKTGQKTLRCNEISLLSKALRPLPDKIHGLTDVEQRYRQRELDFLANPESKLIALTRIKTLQVLRSFLEEAGFIEVETPILQTVAGGANAKPFITHHNALKADLYLRVAPELYLKRLVIGGFEKVYEIARCFRNEGLSPQHNPEFTQVEFYAAFWDYQKLMKFCEGLMVGTVERVKGKLSFEVDGKLVNFEPPFSKISYVNAIKEATGVDVLEASDKELKAKAKQLGAIIDSKMSRGKLIDEIWKSKVRPDIHHPTFVYDFPVELSPLAKRKADDPRLVEMFQLVIAGMELIKAFSELNDPIDQRKRFDEQDALRKHGDEEAQGTDKLFVEAMEHGMPPTAGAGLGIDRLVAILTGSHGIKEVILFPTLKPEKNKK</sequence>
<feature type="domain" description="Aminoacyl-transfer RNA synthetases class-II family profile" evidence="9">
    <location>
        <begin position="174"/>
        <end position="483"/>
    </location>
</feature>
<dbReference type="EMBL" id="PEXW01000021">
    <property type="protein sequence ID" value="PIS40857.1"/>
    <property type="molecule type" value="Genomic_DNA"/>
</dbReference>
<keyword evidence="7 8" id="KW-0460">Magnesium</keyword>
<evidence type="ECO:0000256" key="8">
    <source>
        <dbReference type="RuleBase" id="RU000336"/>
    </source>
</evidence>
<dbReference type="Pfam" id="PF00152">
    <property type="entry name" value="tRNA-synt_2"/>
    <property type="match status" value="1"/>
</dbReference>
<dbReference type="CDD" id="cd00775">
    <property type="entry name" value="LysRS_core"/>
    <property type="match status" value="1"/>
</dbReference>
<dbReference type="HAMAP" id="MF_00252">
    <property type="entry name" value="Lys_tRNA_synth_class2"/>
    <property type="match status" value="1"/>
</dbReference>
<evidence type="ECO:0000256" key="1">
    <source>
        <dbReference type="ARBA" id="ARBA00022598"/>
    </source>
</evidence>
<dbReference type="Gene3D" id="3.30.930.10">
    <property type="entry name" value="Bira Bifunctional Protein, Domain 2"/>
    <property type="match status" value="1"/>
</dbReference>
<feature type="binding site" evidence="7">
    <location>
        <position position="402"/>
    </location>
    <ligand>
        <name>Mg(2+)</name>
        <dbReference type="ChEBI" id="CHEBI:18420"/>
        <label>2</label>
    </ligand>
</feature>
<dbReference type="SUPFAM" id="SSF55681">
    <property type="entry name" value="Class II aaRS and biotin synthetases"/>
    <property type="match status" value="1"/>
</dbReference>
<gene>
    <name evidence="7 10" type="primary">lysS</name>
    <name evidence="10" type="ORF">COT26_01135</name>
</gene>
<evidence type="ECO:0000313" key="11">
    <source>
        <dbReference type="Proteomes" id="UP000236845"/>
    </source>
</evidence>
<dbReference type="GO" id="GO:0000287">
    <property type="term" value="F:magnesium ion binding"/>
    <property type="evidence" value="ECO:0007669"/>
    <property type="project" value="UniProtKB-UniRule"/>
</dbReference>
<dbReference type="EC" id="6.1.1.6" evidence="7"/>
<dbReference type="InterPro" id="IPR044136">
    <property type="entry name" value="Lys-tRNA-ligase_II_N"/>
</dbReference>
<keyword evidence="5 7" id="KW-0030">Aminoacyl-tRNA synthetase</keyword>
<evidence type="ECO:0000256" key="2">
    <source>
        <dbReference type="ARBA" id="ARBA00022723"/>
    </source>
</evidence>
<dbReference type="GO" id="GO:0000049">
    <property type="term" value="F:tRNA binding"/>
    <property type="evidence" value="ECO:0007669"/>
    <property type="project" value="TreeGrafter"/>
</dbReference>
<dbReference type="InterPro" id="IPR004365">
    <property type="entry name" value="NA-bd_OB_tRNA"/>
</dbReference>
<reference evidence="11" key="1">
    <citation type="submission" date="2017-09" db="EMBL/GenBank/DDBJ databases">
        <title>Depth-based differentiation of microbial function through sediment-hosted aquifers and enrichment of novel symbionts in the deep terrestrial subsurface.</title>
        <authorList>
            <person name="Probst A.J."/>
            <person name="Ladd B."/>
            <person name="Jarett J.K."/>
            <person name="Geller-Mcgrath D.E."/>
            <person name="Sieber C.M.K."/>
            <person name="Emerson J.B."/>
            <person name="Anantharaman K."/>
            <person name="Thomas B.C."/>
            <person name="Malmstrom R."/>
            <person name="Stieglmeier M."/>
            <person name="Klingl A."/>
            <person name="Woyke T."/>
            <person name="Ryan C.M."/>
            <person name="Banfield J.F."/>
        </authorList>
    </citation>
    <scope>NUCLEOTIDE SEQUENCE [LARGE SCALE GENOMIC DNA]</scope>
</reference>
<dbReference type="PROSITE" id="PS50862">
    <property type="entry name" value="AA_TRNA_LIGASE_II"/>
    <property type="match status" value="1"/>
</dbReference>
<keyword evidence="7" id="KW-0648">Protein biosynthesis</keyword>
<evidence type="ECO:0000256" key="7">
    <source>
        <dbReference type="HAMAP-Rule" id="MF_00252"/>
    </source>
</evidence>
<dbReference type="CDD" id="cd04322">
    <property type="entry name" value="LysRS_N"/>
    <property type="match status" value="1"/>
</dbReference>
<evidence type="ECO:0000256" key="5">
    <source>
        <dbReference type="ARBA" id="ARBA00023146"/>
    </source>
</evidence>
<evidence type="ECO:0000259" key="9">
    <source>
        <dbReference type="PROSITE" id="PS50862"/>
    </source>
</evidence>
<accession>A0A2H0YQT5</accession>
<dbReference type="InterPro" id="IPR018149">
    <property type="entry name" value="Lys-tRNA-synth_II_C"/>
</dbReference>
<dbReference type="PANTHER" id="PTHR42918:SF15">
    <property type="entry name" value="LYSINE--TRNA LIGASE, CHLOROPLASTIC_MITOCHONDRIAL"/>
    <property type="match status" value="1"/>
</dbReference>
<keyword evidence="2 7" id="KW-0479">Metal-binding</keyword>
<comment type="caution">
    <text evidence="7">Lacks conserved residue(s) required for the propagation of feature annotation.</text>
</comment>
<feature type="binding site" evidence="7">
    <location>
        <position position="402"/>
    </location>
    <ligand>
        <name>Mg(2+)</name>
        <dbReference type="ChEBI" id="CHEBI:18420"/>
        <label>1</label>
    </ligand>
</feature>
<keyword evidence="7" id="KW-0963">Cytoplasm</keyword>